<name>A0A8X7S2S6_BRACI</name>
<reference evidence="1 2" key="1">
    <citation type="submission" date="2020-02" db="EMBL/GenBank/DDBJ databases">
        <authorList>
            <person name="Ma Q."/>
            <person name="Huang Y."/>
            <person name="Song X."/>
            <person name="Pei D."/>
        </authorList>
    </citation>
    <scope>NUCLEOTIDE SEQUENCE [LARGE SCALE GENOMIC DNA]</scope>
    <source>
        <strain evidence="1">Sxm20200214</strain>
        <tissue evidence="1">Leaf</tissue>
    </source>
</reference>
<gene>
    <name evidence="1" type="ORF">Bca52824_034630</name>
</gene>
<dbReference type="AlphaFoldDB" id="A0A8X7S2S6"/>
<protein>
    <submittedName>
        <fullName evidence="1">Uncharacterized protein</fullName>
    </submittedName>
</protein>
<organism evidence="1 2">
    <name type="scientific">Brassica carinata</name>
    <name type="common">Ethiopian mustard</name>
    <name type="synonym">Abyssinian cabbage</name>
    <dbReference type="NCBI Taxonomy" id="52824"/>
    <lineage>
        <taxon>Eukaryota</taxon>
        <taxon>Viridiplantae</taxon>
        <taxon>Streptophyta</taxon>
        <taxon>Embryophyta</taxon>
        <taxon>Tracheophyta</taxon>
        <taxon>Spermatophyta</taxon>
        <taxon>Magnoliopsida</taxon>
        <taxon>eudicotyledons</taxon>
        <taxon>Gunneridae</taxon>
        <taxon>Pentapetalae</taxon>
        <taxon>rosids</taxon>
        <taxon>malvids</taxon>
        <taxon>Brassicales</taxon>
        <taxon>Brassicaceae</taxon>
        <taxon>Brassiceae</taxon>
        <taxon>Brassica</taxon>
    </lineage>
</organism>
<accession>A0A8X7S2S6</accession>
<proteinExistence type="predicted"/>
<dbReference type="EMBL" id="JAAMPC010000008">
    <property type="protein sequence ID" value="KAG2298158.1"/>
    <property type="molecule type" value="Genomic_DNA"/>
</dbReference>
<evidence type="ECO:0000313" key="2">
    <source>
        <dbReference type="Proteomes" id="UP000886595"/>
    </source>
</evidence>
<dbReference type="Proteomes" id="UP000886595">
    <property type="component" value="Unassembled WGS sequence"/>
</dbReference>
<sequence length="96" mass="10652">MASPLFYTLRAFPAASLGLLEFRMWMWDWRLLWFVRFDPFGSPWFCVSGRTPCLCSGVGLLGTLFIQSKPLDSALSGVWSVPASSVETSLTLLSLG</sequence>
<keyword evidence="2" id="KW-1185">Reference proteome</keyword>
<comment type="caution">
    <text evidence="1">The sequence shown here is derived from an EMBL/GenBank/DDBJ whole genome shotgun (WGS) entry which is preliminary data.</text>
</comment>
<evidence type="ECO:0000313" key="1">
    <source>
        <dbReference type="EMBL" id="KAG2298158.1"/>
    </source>
</evidence>